<feature type="domain" description="MmgE/PrpD N-terminal" evidence="2">
    <location>
        <begin position="13"/>
        <end position="256"/>
    </location>
</feature>
<proteinExistence type="inferred from homology"/>
<feature type="domain" description="MmgE/PrpD C-terminal" evidence="3">
    <location>
        <begin position="277"/>
        <end position="452"/>
    </location>
</feature>
<dbReference type="InterPro" id="IPR045336">
    <property type="entry name" value="MmgE_PrpD_N"/>
</dbReference>
<evidence type="ECO:0000259" key="3">
    <source>
        <dbReference type="Pfam" id="PF19305"/>
    </source>
</evidence>
<gene>
    <name evidence="4" type="ORF">J2Z82_000011</name>
</gene>
<accession>A0ABS4H8A3</accession>
<dbReference type="InterPro" id="IPR005656">
    <property type="entry name" value="MmgE_PrpD"/>
</dbReference>
<dbReference type="Pfam" id="PF03972">
    <property type="entry name" value="MmgE_PrpD_N"/>
    <property type="match status" value="1"/>
</dbReference>
<dbReference type="Pfam" id="PF19305">
    <property type="entry name" value="MmgE_PrpD_C"/>
    <property type="match status" value="1"/>
</dbReference>
<organism evidence="4 5">
    <name type="scientific">Virgibacillus litoralis</name>
    <dbReference type="NCBI Taxonomy" id="578221"/>
    <lineage>
        <taxon>Bacteria</taxon>
        <taxon>Bacillati</taxon>
        <taxon>Bacillota</taxon>
        <taxon>Bacilli</taxon>
        <taxon>Bacillales</taxon>
        <taxon>Bacillaceae</taxon>
        <taxon>Virgibacillus</taxon>
    </lineage>
</organism>
<evidence type="ECO:0000313" key="5">
    <source>
        <dbReference type="Proteomes" id="UP001519328"/>
    </source>
</evidence>
<evidence type="ECO:0000256" key="1">
    <source>
        <dbReference type="ARBA" id="ARBA00006174"/>
    </source>
</evidence>
<evidence type="ECO:0000313" key="4">
    <source>
        <dbReference type="EMBL" id="MBP1947088.1"/>
    </source>
</evidence>
<dbReference type="Gene3D" id="1.10.4100.10">
    <property type="entry name" value="2-methylcitrate dehydratase PrpD"/>
    <property type="match status" value="1"/>
</dbReference>
<keyword evidence="5" id="KW-1185">Reference proteome</keyword>
<evidence type="ECO:0000259" key="2">
    <source>
        <dbReference type="Pfam" id="PF03972"/>
    </source>
</evidence>
<dbReference type="RefSeq" id="WP_209478760.1">
    <property type="nucleotide sequence ID" value="NZ_JAGGKK010000001.1"/>
</dbReference>
<sequence>MKTKGSTNTISDSLSKLIKDTNINEMSESEIDLAKFLTLDFIGLAARGNHFETSKPVHKYLENFGGKGSGTIIGKRGIKSLPQYSALANGAAAHSLELDDVINEASLHPAVAVFPTALATSEYYGSTGKSFIEASLVGYEVMGRLGKALNPSNVYTRGFHPTGICGVFGTVATASKIMNLSEKQTTYAFGIAGSQAAASMEFLESGAWTKRLHPGWASHSGMIASELASNNFVGPNTIFEGSKGFAQSYSFDSDLSILDEPLSFGDSQMQKTSIKPHACCRYKQGPLDMILKVVIDNDLEPNDVEKINVYMVKTGMSIVSWPEAEKRNPKNTVDIQFSMHFGAAVATLYRKTLLEEYSQENINNSDVKSMMNRVFCYHDPDLDKEFPKKWPSRVVIETSKGTFSEYLEYPKGEPENQLSWEELIEKFKYLTGTVYTSNEQDNIIDAVRNLDQIENINVLSKLL</sequence>
<dbReference type="InterPro" id="IPR042183">
    <property type="entry name" value="MmgE/PrpD_sf_1"/>
</dbReference>
<dbReference type="PANTHER" id="PTHR16943:SF8">
    <property type="entry name" value="2-METHYLCITRATE DEHYDRATASE"/>
    <property type="match status" value="1"/>
</dbReference>
<dbReference type="Proteomes" id="UP001519328">
    <property type="component" value="Unassembled WGS sequence"/>
</dbReference>
<dbReference type="EMBL" id="JAGGKK010000001">
    <property type="protein sequence ID" value="MBP1947088.1"/>
    <property type="molecule type" value="Genomic_DNA"/>
</dbReference>
<dbReference type="InterPro" id="IPR045337">
    <property type="entry name" value="MmgE_PrpD_C"/>
</dbReference>
<dbReference type="InterPro" id="IPR042188">
    <property type="entry name" value="MmgE/PrpD_sf_2"/>
</dbReference>
<dbReference type="PANTHER" id="PTHR16943">
    <property type="entry name" value="2-METHYLCITRATE DEHYDRATASE-RELATED"/>
    <property type="match status" value="1"/>
</dbReference>
<protein>
    <submittedName>
        <fullName evidence="4">2-methylcitrate dehydratase PrpD</fullName>
    </submittedName>
</protein>
<dbReference type="InterPro" id="IPR036148">
    <property type="entry name" value="MmgE/PrpD_sf"/>
</dbReference>
<comment type="caution">
    <text evidence="4">The sequence shown here is derived from an EMBL/GenBank/DDBJ whole genome shotgun (WGS) entry which is preliminary data.</text>
</comment>
<name>A0ABS4H8A3_9BACI</name>
<dbReference type="Gene3D" id="3.30.1330.120">
    <property type="entry name" value="2-methylcitrate dehydratase PrpD"/>
    <property type="match status" value="1"/>
</dbReference>
<dbReference type="SUPFAM" id="SSF103378">
    <property type="entry name" value="2-methylcitrate dehydratase PrpD"/>
    <property type="match status" value="1"/>
</dbReference>
<reference evidence="4 5" key="1">
    <citation type="submission" date="2021-03" db="EMBL/GenBank/DDBJ databases">
        <title>Genomic Encyclopedia of Type Strains, Phase IV (KMG-IV): sequencing the most valuable type-strain genomes for metagenomic binning, comparative biology and taxonomic classification.</title>
        <authorList>
            <person name="Goeker M."/>
        </authorList>
    </citation>
    <scope>NUCLEOTIDE SEQUENCE [LARGE SCALE GENOMIC DNA]</scope>
    <source>
        <strain evidence="4 5">DSM 21085</strain>
    </source>
</reference>
<comment type="similarity">
    <text evidence="1">Belongs to the PrpD family.</text>
</comment>